<feature type="transmembrane region" description="Helical" evidence="1">
    <location>
        <begin position="51"/>
        <end position="72"/>
    </location>
</feature>
<feature type="transmembrane region" description="Helical" evidence="1">
    <location>
        <begin position="24"/>
        <end position="45"/>
    </location>
</feature>
<gene>
    <name evidence="2" type="ORF">IRL76_05335</name>
</gene>
<dbReference type="Proteomes" id="UP000594459">
    <property type="component" value="Chromosome"/>
</dbReference>
<feature type="transmembrane region" description="Helical" evidence="1">
    <location>
        <begin position="163"/>
        <end position="183"/>
    </location>
</feature>
<keyword evidence="3" id="KW-1185">Reference proteome</keyword>
<evidence type="ECO:0000313" key="2">
    <source>
        <dbReference type="EMBL" id="QPC99959.1"/>
    </source>
</evidence>
<feature type="transmembrane region" description="Helical" evidence="1">
    <location>
        <begin position="132"/>
        <end position="151"/>
    </location>
</feature>
<organism evidence="2 3">
    <name type="scientific">Qipengyuania soli</name>
    <dbReference type="NCBI Taxonomy" id="2782568"/>
    <lineage>
        <taxon>Bacteria</taxon>
        <taxon>Pseudomonadati</taxon>
        <taxon>Pseudomonadota</taxon>
        <taxon>Alphaproteobacteria</taxon>
        <taxon>Sphingomonadales</taxon>
        <taxon>Erythrobacteraceae</taxon>
        <taxon>Qipengyuania</taxon>
    </lineage>
</organism>
<evidence type="ECO:0000256" key="1">
    <source>
        <dbReference type="SAM" id="Phobius"/>
    </source>
</evidence>
<keyword evidence="1" id="KW-0472">Membrane</keyword>
<proteinExistence type="predicted"/>
<feature type="transmembrane region" description="Helical" evidence="1">
    <location>
        <begin position="195"/>
        <end position="212"/>
    </location>
</feature>
<reference evidence="2 3" key="1">
    <citation type="submission" date="2020-11" db="EMBL/GenBank/DDBJ databases">
        <title>The genome sequence of Erythrobacter sp. 6D36.</title>
        <authorList>
            <person name="Liu Y."/>
        </authorList>
    </citation>
    <scope>NUCLEOTIDE SEQUENCE [LARGE SCALE GENOMIC DNA]</scope>
    <source>
        <strain evidence="2 3">6D36</strain>
    </source>
</reference>
<name>A0A7S8F658_9SPHN</name>
<accession>A0A7S8F658</accession>
<dbReference type="RefSeq" id="WP_200983753.1">
    <property type="nucleotide sequence ID" value="NZ_CP064654.1"/>
</dbReference>
<evidence type="ECO:0000313" key="3">
    <source>
        <dbReference type="Proteomes" id="UP000594459"/>
    </source>
</evidence>
<feature type="transmembrane region" description="Helical" evidence="1">
    <location>
        <begin position="93"/>
        <end position="112"/>
    </location>
</feature>
<dbReference type="AlphaFoldDB" id="A0A7S8F658"/>
<protein>
    <submittedName>
        <fullName evidence="2">Uncharacterized protein</fullName>
    </submittedName>
</protein>
<keyword evidence="1" id="KW-1133">Transmembrane helix</keyword>
<keyword evidence="1" id="KW-0812">Transmembrane</keyword>
<dbReference type="EMBL" id="CP064654">
    <property type="protein sequence ID" value="QPC99959.1"/>
    <property type="molecule type" value="Genomic_DNA"/>
</dbReference>
<sequence>MTKTDLSDAPGEVVPGSARYWRNLLLWAVGLGLFLPFAILPVILARKADGPLDWLVIAAIGIASIFVGRIFWRTAPDFTMGEPRTARGIRMRWILVGIALLGPLAGYPLIAHRGPNGERLDLFSNAALPGSVVLPMLGVWCIAIPLLVFLVRRNSDDFMRSANDFGFMVGGQLFYFVAPVWWLAWRGGFLPRPDVMILFIVTLVVVNLANLWKRHHG</sequence>
<dbReference type="KEGG" id="qso:IRL76_05335"/>